<accession>A0A6J7EVC6</accession>
<sequence>MKRKTFDKIVTTVGAGLAAFLFVIAGLANWGASFASDSVSSQLEAQLITFPAATGNSAESADVTAYFKEHGGKLMTTGKDAQMYADHYIAFHMSKMPTYSEAADAARTATPDKKAAADATVETVFKGNMLRGTLLTAYAFGTLGSLAGYGAIAALVGGLLMLVLTLAGIVHIRRTPEHATI</sequence>
<keyword evidence="1" id="KW-1133">Transmembrane helix</keyword>
<name>A0A6J7EVC6_9ZZZZ</name>
<gene>
    <name evidence="2" type="ORF">UFOPK3482_00933</name>
</gene>
<proteinExistence type="predicted"/>
<dbReference type="AlphaFoldDB" id="A0A6J7EVC6"/>
<feature type="transmembrane region" description="Helical" evidence="1">
    <location>
        <begin position="146"/>
        <end position="170"/>
    </location>
</feature>
<protein>
    <submittedName>
        <fullName evidence="2">Unannotated protein</fullName>
    </submittedName>
</protein>
<keyword evidence="1" id="KW-0472">Membrane</keyword>
<dbReference type="EMBL" id="CAFBLZ010000082">
    <property type="protein sequence ID" value="CAB4887086.1"/>
    <property type="molecule type" value="Genomic_DNA"/>
</dbReference>
<organism evidence="2">
    <name type="scientific">freshwater metagenome</name>
    <dbReference type="NCBI Taxonomy" id="449393"/>
    <lineage>
        <taxon>unclassified sequences</taxon>
        <taxon>metagenomes</taxon>
        <taxon>ecological metagenomes</taxon>
    </lineage>
</organism>
<reference evidence="2" key="1">
    <citation type="submission" date="2020-05" db="EMBL/GenBank/DDBJ databases">
        <authorList>
            <person name="Chiriac C."/>
            <person name="Salcher M."/>
            <person name="Ghai R."/>
            <person name="Kavagutti S V."/>
        </authorList>
    </citation>
    <scope>NUCLEOTIDE SEQUENCE</scope>
</reference>
<evidence type="ECO:0000256" key="1">
    <source>
        <dbReference type="SAM" id="Phobius"/>
    </source>
</evidence>
<evidence type="ECO:0000313" key="2">
    <source>
        <dbReference type="EMBL" id="CAB4887086.1"/>
    </source>
</evidence>
<keyword evidence="1" id="KW-0812">Transmembrane</keyword>